<keyword evidence="3" id="KW-0472">Membrane</keyword>
<keyword evidence="3" id="KW-0812">Transmembrane</keyword>
<evidence type="ECO:0000256" key="2">
    <source>
        <dbReference type="SAM" id="MobiDB-lite"/>
    </source>
</evidence>
<gene>
    <name evidence="4" type="ORF">TRIADDRAFT_62792</name>
</gene>
<keyword evidence="5" id="KW-1185">Reference proteome</keyword>
<evidence type="ECO:0000313" key="5">
    <source>
        <dbReference type="Proteomes" id="UP000009022"/>
    </source>
</evidence>
<feature type="region of interest" description="Disordered" evidence="2">
    <location>
        <begin position="318"/>
        <end position="346"/>
    </location>
</feature>
<dbReference type="PhylomeDB" id="B3SEW3"/>
<feature type="compositionally biased region" description="Basic and acidic residues" evidence="2">
    <location>
        <begin position="318"/>
        <end position="327"/>
    </location>
</feature>
<name>B3SEW3_TRIAD</name>
<dbReference type="Proteomes" id="UP000009022">
    <property type="component" value="Unassembled WGS sequence"/>
</dbReference>
<organism evidence="4 5">
    <name type="scientific">Trichoplax adhaerens</name>
    <name type="common">Trichoplax reptans</name>
    <dbReference type="NCBI Taxonomy" id="10228"/>
    <lineage>
        <taxon>Eukaryota</taxon>
        <taxon>Metazoa</taxon>
        <taxon>Placozoa</taxon>
        <taxon>Uniplacotomia</taxon>
        <taxon>Trichoplacea</taxon>
        <taxon>Trichoplacidae</taxon>
        <taxon>Trichoplax</taxon>
    </lineage>
</organism>
<reference evidence="4 5" key="1">
    <citation type="journal article" date="2008" name="Nature">
        <title>The Trichoplax genome and the nature of placozoans.</title>
        <authorList>
            <person name="Srivastava M."/>
            <person name="Begovic E."/>
            <person name="Chapman J."/>
            <person name="Putnam N.H."/>
            <person name="Hellsten U."/>
            <person name="Kawashima T."/>
            <person name="Kuo A."/>
            <person name="Mitros T."/>
            <person name="Salamov A."/>
            <person name="Carpenter M.L."/>
            <person name="Signorovitch A.Y."/>
            <person name="Moreno M.A."/>
            <person name="Kamm K."/>
            <person name="Grimwood J."/>
            <person name="Schmutz J."/>
            <person name="Shapiro H."/>
            <person name="Grigoriev I.V."/>
            <person name="Buss L.W."/>
            <person name="Schierwater B."/>
            <person name="Dellaporta S.L."/>
            <person name="Rokhsar D.S."/>
        </authorList>
    </citation>
    <scope>NUCLEOTIDE SEQUENCE [LARGE SCALE GENOMIC DNA]</scope>
    <source>
        <strain evidence="4 5">Grell-BS-1999</strain>
    </source>
</reference>
<feature type="compositionally biased region" description="Polar residues" evidence="2">
    <location>
        <begin position="328"/>
        <end position="343"/>
    </location>
</feature>
<evidence type="ECO:0000256" key="3">
    <source>
        <dbReference type="SAM" id="Phobius"/>
    </source>
</evidence>
<protein>
    <submittedName>
        <fullName evidence="4">Uncharacterized protein</fullName>
    </submittedName>
</protein>
<dbReference type="EMBL" id="DS985682">
    <property type="protein sequence ID" value="EDV18731.1"/>
    <property type="molecule type" value="Genomic_DNA"/>
</dbReference>
<proteinExistence type="predicted"/>
<sequence length="566" mass="64848">MPVSDFQEFQKRYYKIINDIALKSLDNSLSYDDTDFFVGNEFDDEVQDLEALRDMAIEAGLEGDINGFKFELGNPLLERAQNLEIFKYFHDINNGNEIKSNIIDELDIPDVNKQEIQAHGFVKAFEAMKSKGDNLIEFPKYYKNVQVMSIYSGLLEVENPEVSSSLDRANGIFDNFNRVKEKYNTERRQQEVFGDPDSVVSEPSPSIRSMLDKAEKAYDFQHDLRIKLAKHIALNDIPVFNENGEFSDKFDDLEVGNIFEGSQITEGIDDYLKKSVSELIRDQSEVTKLNKVFHALDIDGQNVENFKKLVLDEKAKIEAQRQRESENRQSSTVETDVTSQSVESPKKLNAKEQKLINLKENLARKILKIAGVSDKQIDRIMNNPEMKAAMLKRAERLLEDLNVKEQDVLKFGPGNAMSNVKDQDLKEKIEDQVEELVAQVGRTSVSTIETRDMRGKENLHDKYQDKAKKLDQKAFDKKMGEALEYENEKNNRNKGESFLYNTFYRKPMQLLNLLRPEGNKPLFKPWQKALMGVIAMTVVAFPLGVMLGVYMMGKALDEATATHEKP</sequence>
<dbReference type="AlphaFoldDB" id="B3SEW3"/>
<dbReference type="HOGENOM" id="CLU_482012_0_0_1"/>
<keyword evidence="1" id="KW-0175">Coiled coil</keyword>
<accession>B3SEW3</accession>
<keyword evidence="3" id="KW-1133">Transmembrane helix</keyword>
<evidence type="ECO:0000256" key="1">
    <source>
        <dbReference type="SAM" id="Coils"/>
    </source>
</evidence>
<feature type="coiled-coil region" evidence="1">
    <location>
        <begin position="348"/>
        <end position="473"/>
    </location>
</feature>
<feature type="non-terminal residue" evidence="4">
    <location>
        <position position="566"/>
    </location>
</feature>
<feature type="transmembrane region" description="Helical" evidence="3">
    <location>
        <begin position="529"/>
        <end position="550"/>
    </location>
</feature>
<evidence type="ECO:0000313" key="4">
    <source>
        <dbReference type="EMBL" id="EDV18731.1"/>
    </source>
</evidence>
<dbReference type="KEGG" id="tad:TRIADDRAFT_62792"/>
<dbReference type="InParanoid" id="B3SEW3"/>